<feature type="transmembrane region" description="Helical" evidence="9">
    <location>
        <begin position="224"/>
        <end position="243"/>
    </location>
</feature>
<feature type="signal peptide" evidence="10">
    <location>
        <begin position="1"/>
        <end position="20"/>
    </location>
</feature>
<dbReference type="PROSITE" id="PS50097">
    <property type="entry name" value="BTB"/>
    <property type="match status" value="1"/>
</dbReference>
<dbReference type="SMART" id="SM00875">
    <property type="entry name" value="BACK"/>
    <property type="match status" value="1"/>
</dbReference>
<feature type="transmembrane region" description="Helical" evidence="9">
    <location>
        <begin position="332"/>
        <end position="351"/>
    </location>
</feature>
<organism evidence="13 14">
    <name type="scientific">Caenorhabditis auriculariae</name>
    <dbReference type="NCBI Taxonomy" id="2777116"/>
    <lineage>
        <taxon>Eukaryota</taxon>
        <taxon>Metazoa</taxon>
        <taxon>Ecdysozoa</taxon>
        <taxon>Nematoda</taxon>
        <taxon>Chromadorea</taxon>
        <taxon>Rhabditida</taxon>
        <taxon>Rhabditina</taxon>
        <taxon>Rhabditomorpha</taxon>
        <taxon>Rhabditoidea</taxon>
        <taxon>Rhabditidae</taxon>
        <taxon>Peloderinae</taxon>
        <taxon>Caenorhabditis</taxon>
    </lineage>
</organism>
<dbReference type="InterPro" id="IPR006593">
    <property type="entry name" value="Cyt_b561/ferric_Rdtase_TM"/>
</dbReference>
<evidence type="ECO:0008006" key="15">
    <source>
        <dbReference type="Google" id="ProtNLM"/>
    </source>
</evidence>
<dbReference type="PROSITE" id="PS50939">
    <property type="entry name" value="CYTOCHROME_B561"/>
    <property type="match status" value="1"/>
</dbReference>
<keyword evidence="10" id="KW-0732">Signal</keyword>
<feature type="transmembrane region" description="Helical" evidence="9">
    <location>
        <begin position="263"/>
        <end position="282"/>
    </location>
</feature>
<proteinExistence type="predicted"/>
<evidence type="ECO:0000256" key="7">
    <source>
        <dbReference type="ARBA" id="ARBA00022989"/>
    </source>
</evidence>
<keyword evidence="8 9" id="KW-0472">Membrane</keyword>
<feature type="domain" description="BTB" evidence="11">
    <location>
        <begin position="484"/>
        <end position="572"/>
    </location>
</feature>
<protein>
    <recommendedName>
        <fullName evidence="15">BTB domain-containing protein</fullName>
    </recommendedName>
</protein>
<dbReference type="PANTHER" id="PTHR24412">
    <property type="entry name" value="KELCH PROTEIN"/>
    <property type="match status" value="1"/>
</dbReference>
<dbReference type="InterPro" id="IPR015915">
    <property type="entry name" value="Kelch-typ_b-propeller"/>
</dbReference>
<dbReference type="Pfam" id="PF07707">
    <property type="entry name" value="BACK"/>
    <property type="match status" value="1"/>
</dbReference>
<keyword evidence="6" id="KW-0249">Electron transport</keyword>
<dbReference type="InterPro" id="IPR011705">
    <property type="entry name" value="BACK"/>
</dbReference>
<evidence type="ECO:0000256" key="9">
    <source>
        <dbReference type="SAM" id="Phobius"/>
    </source>
</evidence>
<dbReference type="Gene3D" id="3.30.710.10">
    <property type="entry name" value="Potassium Channel Kv1.1, Chain A"/>
    <property type="match status" value="1"/>
</dbReference>
<dbReference type="Pfam" id="PF03188">
    <property type="entry name" value="Cytochrom_B561"/>
    <property type="match status" value="1"/>
</dbReference>
<dbReference type="Gene3D" id="1.20.120.1770">
    <property type="match status" value="1"/>
</dbReference>
<dbReference type="InterPro" id="IPR000210">
    <property type="entry name" value="BTB/POZ_dom"/>
</dbReference>
<reference evidence="13" key="1">
    <citation type="submission" date="2020-10" db="EMBL/GenBank/DDBJ databases">
        <authorList>
            <person name="Kikuchi T."/>
        </authorList>
    </citation>
    <scope>NUCLEOTIDE SEQUENCE</scope>
    <source>
        <strain evidence="13">NKZ352</strain>
    </source>
</reference>
<dbReference type="GO" id="GO:0016020">
    <property type="term" value="C:membrane"/>
    <property type="evidence" value="ECO:0007669"/>
    <property type="project" value="UniProtKB-SubCell"/>
</dbReference>
<gene>
    <name evidence="13" type="ORF">CAUJ_LOCUS8496</name>
</gene>
<evidence type="ECO:0000313" key="14">
    <source>
        <dbReference type="Proteomes" id="UP000835052"/>
    </source>
</evidence>
<keyword evidence="2" id="KW-0880">Kelch repeat</keyword>
<dbReference type="InterPro" id="IPR006652">
    <property type="entry name" value="Kelch_1"/>
</dbReference>
<evidence type="ECO:0000256" key="6">
    <source>
        <dbReference type="ARBA" id="ARBA00022982"/>
    </source>
</evidence>
<evidence type="ECO:0000313" key="13">
    <source>
        <dbReference type="EMBL" id="CAD6192577.1"/>
    </source>
</evidence>
<dbReference type="SUPFAM" id="SSF54695">
    <property type="entry name" value="POZ domain"/>
    <property type="match status" value="1"/>
</dbReference>
<comment type="caution">
    <text evidence="13">The sequence shown here is derived from an EMBL/GenBank/DDBJ whole genome shotgun (WGS) entry which is preliminary data.</text>
</comment>
<dbReference type="AlphaFoldDB" id="A0A8S1HB73"/>
<dbReference type="CDD" id="cd08760">
    <property type="entry name" value="Cyt_b561_FRRS1_like"/>
    <property type="match status" value="1"/>
</dbReference>
<feature type="transmembrane region" description="Helical" evidence="9">
    <location>
        <begin position="182"/>
        <end position="203"/>
    </location>
</feature>
<dbReference type="Gene3D" id="2.120.10.80">
    <property type="entry name" value="Kelch-type beta propeller"/>
    <property type="match status" value="1"/>
</dbReference>
<sequence length="957" mass="105322">MREVAIQTVLMFLLLDTVFSKTVPACTPAPHRLCFVPSSEMAVTLTATEKLAASYSQDVEIQHVIPTGQNFSIIVDVMQNKDRIARVICLGDALGTDSVSVVDDKTVNQSPKKVYRQDDILHCEANLLIASTEHLPYHLELITPNTADPLVSPAINVGPSPKTDVSEGLSADVRRQFSKAHAILMLLAWLFFVPSAFLFARLGRDLFTEQRILGVAVWFQFHRIANFIGVVCMVASLLCIFISKQWTWTGLGSNAKYWTEVHTNVGVIAVALAVVQVVGSYLRCDPGHPKRLVFNWTHRILGIVSYSLALTAILVAAMNFKRIWNEPALEVVFSTIPLFLCVALSVFFPLVEYRSAAKSSFGAREVEQLLPESDLSEFLETPSERPRKQRASPMRQPLIFWSIGVFFASAVALSFLLINSFLGVYQRILRLPGKMGDWCESDAGGVGVPPRTPTGARSTVFVNEKLGTEFFSNLATIRAQTSLCDVVLEAQCSNPSAAYTTEDELATMAQPPSALIHAHRVVLAAASPYFHAMFTTGMLETVSRTVTMKGIDGDVLAQLVDYMYSGKLHVEESTVQSMLASASLLQLHFVREACSRFLLEQLDVSNCLGISAFARLHDCTLLSQAAQLFTRQHFGELVGSEELLSMDEDSFLQLIADDRITTKGEEAVFEAVINWVRHELHLREPLLPKILSYVRLPLLQRKYLLNRVYYEPLIRSNRICKDMLLSVCKYLLEKDVEVGAATVPSSGVAAATRRASLASDVDAMSEMMERCPQWLRPRQPVPLSQYLLVVGGQSPKAIPNVDLFDPDSHIWTPCAQLPQRRCRSGVSICRGLVYASGGFNGAQRIRSVDVYDPRRDMWISGAPMGARRATHGLAASEGTLFAVGGFDGSTGLTSAEMLDPRAGVWTPLPSMSVRRSSVGVTALNGAIFAVGGFDGASKQCLNSVRFLSTLRKLLAFT</sequence>
<dbReference type="SUPFAM" id="SSF117281">
    <property type="entry name" value="Kelch motif"/>
    <property type="match status" value="1"/>
</dbReference>
<dbReference type="Pfam" id="PF01344">
    <property type="entry name" value="Kelch_1"/>
    <property type="match status" value="3"/>
</dbReference>
<evidence type="ECO:0000259" key="12">
    <source>
        <dbReference type="PROSITE" id="PS50939"/>
    </source>
</evidence>
<evidence type="ECO:0000256" key="10">
    <source>
        <dbReference type="SAM" id="SignalP"/>
    </source>
</evidence>
<dbReference type="OrthoDB" id="5858279at2759"/>
<dbReference type="SMART" id="SM00225">
    <property type="entry name" value="BTB"/>
    <property type="match status" value="1"/>
</dbReference>
<keyword evidence="14" id="KW-1185">Reference proteome</keyword>
<evidence type="ECO:0000256" key="5">
    <source>
        <dbReference type="ARBA" id="ARBA00022737"/>
    </source>
</evidence>
<dbReference type="Pfam" id="PF00651">
    <property type="entry name" value="BTB"/>
    <property type="match status" value="1"/>
</dbReference>
<evidence type="ECO:0000256" key="8">
    <source>
        <dbReference type="ARBA" id="ARBA00023136"/>
    </source>
</evidence>
<comment type="subcellular location">
    <subcellularLocation>
        <location evidence="1">Membrane</location>
    </subcellularLocation>
</comment>
<evidence type="ECO:0000256" key="1">
    <source>
        <dbReference type="ARBA" id="ARBA00004370"/>
    </source>
</evidence>
<name>A0A8S1HB73_9PELO</name>
<feature type="transmembrane region" description="Helical" evidence="9">
    <location>
        <begin position="303"/>
        <end position="320"/>
    </location>
</feature>
<evidence type="ECO:0000256" key="3">
    <source>
        <dbReference type="ARBA" id="ARBA00022448"/>
    </source>
</evidence>
<dbReference type="SMART" id="SM00612">
    <property type="entry name" value="Kelch"/>
    <property type="match status" value="3"/>
</dbReference>
<dbReference type="Proteomes" id="UP000835052">
    <property type="component" value="Unassembled WGS sequence"/>
</dbReference>
<accession>A0A8S1HB73</accession>
<dbReference type="Gene3D" id="1.25.40.420">
    <property type="match status" value="1"/>
</dbReference>
<dbReference type="InterPro" id="IPR011333">
    <property type="entry name" value="SKP1/BTB/POZ_sf"/>
</dbReference>
<dbReference type="EMBL" id="CAJGYM010000028">
    <property type="protein sequence ID" value="CAD6192577.1"/>
    <property type="molecule type" value="Genomic_DNA"/>
</dbReference>
<keyword evidence="4 9" id="KW-0812">Transmembrane</keyword>
<keyword evidence="7 9" id="KW-1133">Transmembrane helix</keyword>
<evidence type="ECO:0000256" key="4">
    <source>
        <dbReference type="ARBA" id="ARBA00022692"/>
    </source>
</evidence>
<evidence type="ECO:0000259" key="11">
    <source>
        <dbReference type="PROSITE" id="PS50097"/>
    </source>
</evidence>
<dbReference type="PANTHER" id="PTHR24412:SF475">
    <property type="entry name" value="KELCH-LIKE PROTEIN 17"/>
    <property type="match status" value="1"/>
</dbReference>
<feature type="domain" description="Cytochrome b561" evidence="12">
    <location>
        <begin position="139"/>
        <end position="356"/>
    </location>
</feature>
<dbReference type="SMART" id="SM00665">
    <property type="entry name" value="B561"/>
    <property type="match status" value="1"/>
</dbReference>
<keyword evidence="3" id="KW-0813">Transport</keyword>
<keyword evidence="5" id="KW-0677">Repeat</keyword>
<dbReference type="FunFam" id="1.25.40.420:FF:000001">
    <property type="entry name" value="Kelch-like family member 12"/>
    <property type="match status" value="1"/>
</dbReference>
<evidence type="ECO:0000256" key="2">
    <source>
        <dbReference type="ARBA" id="ARBA00022441"/>
    </source>
</evidence>
<feature type="transmembrane region" description="Helical" evidence="9">
    <location>
        <begin position="398"/>
        <end position="425"/>
    </location>
</feature>
<feature type="chain" id="PRO_5035841713" description="BTB domain-containing protein" evidence="10">
    <location>
        <begin position="21"/>
        <end position="957"/>
    </location>
</feature>